<gene>
    <name evidence="1" type="ORF">ADUPG1_013756</name>
</gene>
<name>A0ABQ5K4J9_9EUKA</name>
<dbReference type="Proteomes" id="UP001057375">
    <property type="component" value="Unassembled WGS sequence"/>
</dbReference>
<accession>A0ABQ5K4J9</accession>
<sequence length="390" mass="46083">MDSEEPLKLYPEHKEIIEELAKENSYFIRLPLLTLIKPFIINRLKSPDYSGLFSSDLSWSFILIEITKAQHYHPYLGQLSNSPSWAPRSWICYPKSLCSEAWSLFHPVISRFAGEFKRVTTFCSNILEYFANLCYDPSHAVEVFESIKDYLDLWFERIVDRYRLHHKTDPRRWSVLFALLSTNSSLIPYLSPKYDETLIWALRGNVWSCWHLSPQKIPQYPLNVSYYLSTSHTQKYFHSIPFVCLIPTIETFSSQLPSSADLKSLKTVKYFYQFGLENEEIQDLPEYITHSSLIRYKPAHHILTFMKLDEERSLRQSLYDFVEQTSAGVELLFDEQTCSFEGYDQDEWRKEMEDLASNMLEIEEVEKSGTDAFDWFIGDEYARFESQFFQ</sequence>
<reference evidence="1" key="1">
    <citation type="submission" date="2022-03" db="EMBL/GenBank/DDBJ databases">
        <title>Draft genome sequence of Aduncisulcus paluster, a free-living microaerophilic Fornicata.</title>
        <authorList>
            <person name="Yuyama I."/>
            <person name="Kume K."/>
            <person name="Tamura T."/>
            <person name="Inagaki Y."/>
            <person name="Hashimoto T."/>
        </authorList>
    </citation>
    <scope>NUCLEOTIDE SEQUENCE</scope>
    <source>
        <strain evidence="1">NY0171</strain>
    </source>
</reference>
<protein>
    <submittedName>
        <fullName evidence="1">Uncharacterized protein</fullName>
    </submittedName>
</protein>
<dbReference type="EMBL" id="BQXS01012731">
    <property type="protein sequence ID" value="GKT27307.1"/>
    <property type="molecule type" value="Genomic_DNA"/>
</dbReference>
<evidence type="ECO:0000313" key="1">
    <source>
        <dbReference type="EMBL" id="GKT27307.1"/>
    </source>
</evidence>
<organism evidence="1 2">
    <name type="scientific">Aduncisulcus paluster</name>
    <dbReference type="NCBI Taxonomy" id="2918883"/>
    <lineage>
        <taxon>Eukaryota</taxon>
        <taxon>Metamonada</taxon>
        <taxon>Carpediemonas-like organisms</taxon>
        <taxon>Aduncisulcus</taxon>
    </lineage>
</organism>
<keyword evidence="2" id="KW-1185">Reference proteome</keyword>
<comment type="caution">
    <text evidence="1">The sequence shown here is derived from an EMBL/GenBank/DDBJ whole genome shotgun (WGS) entry which is preliminary data.</text>
</comment>
<evidence type="ECO:0000313" key="2">
    <source>
        <dbReference type="Proteomes" id="UP001057375"/>
    </source>
</evidence>
<proteinExistence type="predicted"/>